<keyword evidence="1" id="KW-0812">Transmembrane</keyword>
<dbReference type="AlphaFoldDB" id="A0A3N1CRC3"/>
<evidence type="ECO:0000256" key="1">
    <source>
        <dbReference type="SAM" id="Phobius"/>
    </source>
</evidence>
<evidence type="ECO:0000313" key="2">
    <source>
        <dbReference type="EMBL" id="ROO83859.1"/>
    </source>
</evidence>
<feature type="transmembrane region" description="Helical" evidence="1">
    <location>
        <begin position="6"/>
        <end position="24"/>
    </location>
</feature>
<gene>
    <name evidence="2" type="ORF">EDD29_1368</name>
</gene>
<accession>A0A3N1CRC3</accession>
<protein>
    <submittedName>
        <fullName evidence="2">Uncharacterized protein (TIGR04222 family)</fullName>
    </submittedName>
</protein>
<comment type="caution">
    <text evidence="2">The sequence shown here is derived from an EMBL/GenBank/DDBJ whole genome shotgun (WGS) entry which is preliminary data.</text>
</comment>
<evidence type="ECO:0000313" key="3">
    <source>
        <dbReference type="Proteomes" id="UP000272400"/>
    </source>
</evidence>
<sequence length="115" mass="11716">MTVVGLIFTLIVPACVLGYLLPYVPRAARRAGRAVQERAHERRALDPASSPAYAGHPPAEVGLAVALFGGPALFALDRDFAARAGVARRLGQYPSQGSSSSGSGCGSFGCGGCGL</sequence>
<dbReference type="Proteomes" id="UP000272400">
    <property type="component" value="Unassembled WGS sequence"/>
</dbReference>
<reference evidence="2 3" key="1">
    <citation type="submission" date="2018-11" db="EMBL/GenBank/DDBJ databases">
        <title>Sequencing the genomes of 1000 actinobacteria strains.</title>
        <authorList>
            <person name="Klenk H.-P."/>
        </authorList>
    </citation>
    <scope>NUCLEOTIDE SEQUENCE [LARGE SCALE GENOMIC DNA]</scope>
    <source>
        <strain evidence="2 3">DSM 44254</strain>
    </source>
</reference>
<dbReference type="OrthoDB" id="4475641at2"/>
<proteinExistence type="predicted"/>
<name>A0A3N1CRC3_9ACTN</name>
<dbReference type="RefSeq" id="WP_148085890.1">
    <property type="nucleotide sequence ID" value="NZ_RJKE01000001.1"/>
</dbReference>
<keyword evidence="1" id="KW-1133">Transmembrane helix</keyword>
<keyword evidence="3" id="KW-1185">Reference proteome</keyword>
<keyword evidence="1" id="KW-0472">Membrane</keyword>
<dbReference type="EMBL" id="RJKE01000001">
    <property type="protein sequence ID" value="ROO83859.1"/>
    <property type="molecule type" value="Genomic_DNA"/>
</dbReference>
<organism evidence="2 3">
    <name type="scientific">Actinocorallia herbida</name>
    <dbReference type="NCBI Taxonomy" id="58109"/>
    <lineage>
        <taxon>Bacteria</taxon>
        <taxon>Bacillati</taxon>
        <taxon>Actinomycetota</taxon>
        <taxon>Actinomycetes</taxon>
        <taxon>Streptosporangiales</taxon>
        <taxon>Thermomonosporaceae</taxon>
        <taxon>Actinocorallia</taxon>
    </lineage>
</organism>